<evidence type="ECO:0000313" key="7">
    <source>
        <dbReference type="Proteomes" id="UP001347796"/>
    </source>
</evidence>
<protein>
    <submittedName>
        <fullName evidence="6">Uncharacterized protein</fullName>
    </submittedName>
</protein>
<feature type="compositionally biased region" description="Polar residues" evidence="2">
    <location>
        <begin position="33"/>
        <end position="45"/>
    </location>
</feature>
<gene>
    <name evidence="6" type="ORF">SNE40_016620</name>
</gene>
<feature type="compositionally biased region" description="Low complexity" evidence="2">
    <location>
        <begin position="69"/>
        <end position="79"/>
    </location>
</feature>
<reference evidence="6 7" key="1">
    <citation type="submission" date="2024-01" db="EMBL/GenBank/DDBJ databases">
        <title>The genome of the rayed Mediterranean limpet Patella caerulea (Linnaeus, 1758).</title>
        <authorList>
            <person name="Anh-Thu Weber A."/>
            <person name="Halstead-Nussloch G."/>
        </authorList>
    </citation>
    <scope>NUCLEOTIDE SEQUENCE [LARGE SCALE GENOMIC DNA]</scope>
    <source>
        <strain evidence="6">AATW-2023a</strain>
        <tissue evidence="6">Whole specimen</tissue>
    </source>
</reference>
<dbReference type="InterPro" id="IPR033698">
    <property type="entry name" value="POLO_box_Plk4_2"/>
</dbReference>
<dbReference type="InterPro" id="IPR046437">
    <property type="entry name" value="Ser_Thr-PK_POLO_box_1_sf"/>
</dbReference>
<proteinExistence type="predicted"/>
<feature type="domain" description="Cryptic POLO box 2 (CPB2)" evidence="5">
    <location>
        <begin position="190"/>
        <end position="305"/>
    </location>
</feature>
<evidence type="ECO:0000256" key="1">
    <source>
        <dbReference type="ARBA" id="ARBA00022843"/>
    </source>
</evidence>
<evidence type="ECO:0000313" key="6">
    <source>
        <dbReference type="EMBL" id="KAK6173094.1"/>
    </source>
</evidence>
<dbReference type="Proteomes" id="UP001347796">
    <property type="component" value="Unassembled WGS sequence"/>
</dbReference>
<evidence type="ECO:0000259" key="3">
    <source>
        <dbReference type="PROSITE" id="PS50078"/>
    </source>
</evidence>
<evidence type="ECO:0000259" key="5">
    <source>
        <dbReference type="PROSITE" id="PS51985"/>
    </source>
</evidence>
<sequence>MDFYHTPPQNYNLNSAYRMVNNDNSYERFFPTRNMTNNTPVNRSPCTPPHLRIASPPTPPTVIRRRESVSSVTSSMSSHSESEENEALSPLSTNRLKPITQRVRSMTMSITECGIVCLEFHKVKNGVMNTIETFSVSQDGNVITITNLRQQKHGDESNRTKIFQLENLPQCYHKKYNHARKFVALVQSKTPKVTMYNKEAKCMLMENYPSPNFEVHFYSGRKFISNWSGMKLVDDEQGSILSLSTPRIQQQFSNEIQQLIKQAEKYHQQCIQFEAVIQSTANSCTDRNELFPVIIGKRPESRIIVNEEPVLPTSHPADVSIMTTSTTSSSSSSSCSTDTCSHVIRQIRVPTIGLASQLDNGDIWVEFEDGSHLGIKPTVTTVTYINQIGLMKKYKKSEPLPDNVKVKLASLPVVLEQLKHSQKTESFCHFSE</sequence>
<dbReference type="SUPFAM" id="SSF82615">
    <property type="entry name" value="Polo-box domain"/>
    <property type="match status" value="1"/>
</dbReference>
<dbReference type="Gene3D" id="3.30.1120.130">
    <property type="match status" value="1"/>
</dbReference>
<dbReference type="InterPro" id="IPR033699">
    <property type="entry name" value="POLO_box_Plk4_1"/>
</dbReference>
<dbReference type="Gene3D" id="2.40.50.930">
    <property type="match status" value="1"/>
</dbReference>
<keyword evidence="7" id="KW-1185">Reference proteome</keyword>
<accession>A0AAN8JC81</accession>
<dbReference type="Pfam" id="PF18190">
    <property type="entry name" value="Plk4_PB1"/>
    <property type="match status" value="1"/>
</dbReference>
<comment type="caution">
    <text evidence="6">The sequence shown here is derived from an EMBL/GenBank/DDBJ whole genome shotgun (WGS) entry which is preliminary data.</text>
</comment>
<feature type="region of interest" description="Disordered" evidence="2">
    <location>
        <begin position="33"/>
        <end position="92"/>
    </location>
</feature>
<keyword evidence="1" id="KW-0832">Ubl conjugation</keyword>
<dbReference type="AlphaFoldDB" id="A0AAN8JC81"/>
<feature type="domain" description="POLO box" evidence="3">
    <location>
        <begin position="343"/>
        <end position="420"/>
    </location>
</feature>
<evidence type="ECO:0000259" key="4">
    <source>
        <dbReference type="PROSITE" id="PS51984"/>
    </source>
</evidence>
<organism evidence="6 7">
    <name type="scientific">Patella caerulea</name>
    <name type="common">Rayed Mediterranean limpet</name>
    <dbReference type="NCBI Taxonomy" id="87958"/>
    <lineage>
        <taxon>Eukaryota</taxon>
        <taxon>Metazoa</taxon>
        <taxon>Spiralia</taxon>
        <taxon>Lophotrochozoa</taxon>
        <taxon>Mollusca</taxon>
        <taxon>Gastropoda</taxon>
        <taxon>Patellogastropoda</taxon>
        <taxon>Patelloidea</taxon>
        <taxon>Patellidae</taxon>
        <taxon>Patella</taxon>
    </lineage>
</organism>
<dbReference type="Pfam" id="PF18409">
    <property type="entry name" value="Plk4_PB2"/>
    <property type="match status" value="1"/>
</dbReference>
<dbReference type="PROSITE" id="PS51985">
    <property type="entry name" value="CPB2"/>
    <property type="match status" value="1"/>
</dbReference>
<name>A0AAN8JC81_PATCE</name>
<dbReference type="EMBL" id="JAZGQO010000011">
    <property type="protein sequence ID" value="KAK6173094.1"/>
    <property type="molecule type" value="Genomic_DNA"/>
</dbReference>
<dbReference type="InterPro" id="IPR000959">
    <property type="entry name" value="POLO_box_dom"/>
</dbReference>
<dbReference type="InterPro" id="IPR047108">
    <property type="entry name" value="Plk4-like_POLO_box_2_sf"/>
</dbReference>
<evidence type="ECO:0000256" key="2">
    <source>
        <dbReference type="SAM" id="MobiDB-lite"/>
    </source>
</evidence>
<feature type="domain" description="Cryptic POLO box 1 (CPB1)" evidence="4">
    <location>
        <begin position="83"/>
        <end position="189"/>
    </location>
</feature>
<dbReference type="PROSITE" id="PS51984">
    <property type="entry name" value="CPB1"/>
    <property type="match status" value="1"/>
</dbReference>
<dbReference type="Gene3D" id="3.30.1120.120">
    <property type="match status" value="1"/>
</dbReference>
<dbReference type="PROSITE" id="PS50078">
    <property type="entry name" value="POLO_BOX"/>
    <property type="match status" value="1"/>
</dbReference>